<name>A0A0U5D212_9EURY</name>
<reference evidence="2" key="1">
    <citation type="journal article" date="2016" name="Environ. Microbiol.">
        <title>The complete genome of a viable archaeum isolated from 123-million-year-old rock salt.</title>
        <authorList>
            <person name="Jaakkola S.T."/>
            <person name="Pfeiffer F."/>
            <person name="Ravantti J.J."/>
            <person name="Guo Q."/>
            <person name="Liu Y."/>
            <person name="Chen X."/>
            <person name="Ma H."/>
            <person name="Yang C."/>
            <person name="Oksanen H.M."/>
            <person name="Bamford D.H."/>
        </authorList>
    </citation>
    <scope>NUCLEOTIDE SEQUENCE</scope>
    <source>
        <strain evidence="2">JI20-1</strain>
        <plasmid evidence="2">Plasmid pSTJ002</plasmid>
    </source>
</reference>
<dbReference type="AlphaFoldDB" id="A0A0U5D212"/>
<dbReference type="OrthoDB" id="269538at2157"/>
<geneLocation type="plasmid" evidence="2">
    <name>pSTJ002</name>
</geneLocation>
<proteinExistence type="predicted"/>
<dbReference type="RefSeq" id="WP_058365179.1">
    <property type="nucleotide sequence ID" value="NZ_CEML01000006.1"/>
</dbReference>
<protein>
    <recommendedName>
        <fullName evidence="3">Fido domain protein</fullName>
    </recommendedName>
</protein>
<evidence type="ECO:0008006" key="3">
    <source>
        <dbReference type="Google" id="ProtNLM"/>
    </source>
</evidence>
<dbReference type="EMBL" id="LN831304">
    <property type="protein sequence ID" value="CQH64440.1"/>
    <property type="molecule type" value="Genomic_DNA"/>
</dbReference>
<dbReference type="Pfam" id="PF26511">
    <property type="entry name" value="DUF8172"/>
    <property type="match status" value="1"/>
</dbReference>
<evidence type="ECO:0000313" key="2">
    <source>
        <dbReference type="Proteomes" id="UP000066737"/>
    </source>
</evidence>
<sequence>MARLVFYHHPQAENFSLKYSSASVAEILSQREQSDESTKLIGYPFETPVYVLYEGDSEIESAREVDFDQEWLSDRIRDLPRAGQVVAFRLVELLEAAVDVRDEDEFRLYKEFEPQKIQQALDHVSWGAPLPTVAGEVMSNLILRHSLPNANHRTGIAMLQFCIEGVDPDFEMPRTHVDDDSWREWVDPYIVDSKRLITVRRNNLRFKQLEELDVDLVERKDGIQIRLAEFELDMHWREALSEYAGQHESHCTDFAQAVLERAGRDDLLDRQGPTKQEFITYLENGLVERDFREMF</sequence>
<dbReference type="Proteomes" id="UP000066737">
    <property type="component" value="Plasmid pSTJ002"/>
</dbReference>
<gene>
    <name evidence="1" type="ORF">HHUB_5018</name>
</gene>
<keyword evidence="2" id="KW-1185">Reference proteome</keyword>
<organism evidence="1 2">
    <name type="scientific">Halobacterium hubeiense</name>
    <dbReference type="NCBI Taxonomy" id="1407499"/>
    <lineage>
        <taxon>Archaea</taxon>
        <taxon>Methanobacteriati</taxon>
        <taxon>Methanobacteriota</taxon>
        <taxon>Stenosarchaea group</taxon>
        <taxon>Halobacteria</taxon>
        <taxon>Halobacteriales</taxon>
        <taxon>Halobacteriaceae</taxon>
        <taxon>Halobacterium</taxon>
    </lineage>
</organism>
<dbReference type="GeneID" id="26660658"/>
<evidence type="ECO:0000313" key="1">
    <source>
        <dbReference type="EMBL" id="CQH64440.1"/>
    </source>
</evidence>
<dbReference type="KEGG" id="hhb:Hhub_5018"/>
<accession>A0A0U5D212</accession>
<dbReference type="InterPro" id="IPR058485">
    <property type="entry name" value="DUF8172"/>
</dbReference>